<dbReference type="PANTHER" id="PTHR43245:SF53">
    <property type="entry name" value="EPIMERASE-RELATED"/>
    <property type="match status" value="1"/>
</dbReference>
<dbReference type="Pfam" id="PF01370">
    <property type="entry name" value="Epimerase"/>
    <property type="match status" value="1"/>
</dbReference>
<organism evidence="2 3">
    <name type="scientific">Pseudomonas violetae</name>
    <dbReference type="NCBI Taxonomy" id="2915813"/>
    <lineage>
        <taxon>Bacteria</taxon>
        <taxon>Pseudomonadati</taxon>
        <taxon>Pseudomonadota</taxon>
        <taxon>Gammaproteobacteria</taxon>
        <taxon>Pseudomonadales</taxon>
        <taxon>Pseudomonadaceae</taxon>
        <taxon>Pseudomonas</taxon>
    </lineage>
</organism>
<dbReference type="InterPro" id="IPR001509">
    <property type="entry name" value="Epimerase_deHydtase"/>
</dbReference>
<proteinExistence type="predicted"/>
<feature type="domain" description="NAD-dependent epimerase/dehydratase" evidence="1">
    <location>
        <begin position="6"/>
        <end position="243"/>
    </location>
</feature>
<dbReference type="Proteomes" id="UP001299876">
    <property type="component" value="Unassembled WGS sequence"/>
</dbReference>
<dbReference type="Gene3D" id="3.90.25.10">
    <property type="entry name" value="UDP-galactose 4-epimerase, domain 1"/>
    <property type="match status" value="1"/>
</dbReference>
<dbReference type="Gene3D" id="3.40.50.720">
    <property type="entry name" value="NAD(P)-binding Rossmann-like Domain"/>
    <property type="match status" value="1"/>
</dbReference>
<dbReference type="RefSeq" id="WP_247293730.1">
    <property type="nucleotide sequence ID" value="NZ_JAKNRW010000037.1"/>
</dbReference>
<name>A0ABT0F6F0_9PSED</name>
<dbReference type="PANTHER" id="PTHR43245">
    <property type="entry name" value="BIFUNCTIONAL POLYMYXIN RESISTANCE PROTEIN ARNA"/>
    <property type="match status" value="1"/>
</dbReference>
<dbReference type="SUPFAM" id="SSF51735">
    <property type="entry name" value="NAD(P)-binding Rossmann-fold domains"/>
    <property type="match status" value="1"/>
</dbReference>
<sequence length="313" mass="33953">MNKGVIFITGGAGFIGSHLTDILLKRGYSVRVFDNLSTGKRSNLPLENPRVHLIEGNIADAVAVAQAMNGCKAVVHLAAVASVQASVDDPISTHQSNFVGTLNVCEAMLQLKISRILFASSAAVYGGNGEEKAIGEDTPKSPLTPYASDKLASEHYIDFYRRQHAFESAIFRFFNIFGPRQDPASPYSGVISIFADRARNNLPITVFGDGEQTRDFVYVDDLVQILVQALEAPTVDSYPINVGMNHSTTLNQLIAALREITKCSPAVIYAPARAGDIRHSLADNKKLATHYDIKNKTSLKSGLEKLLAHSSVH</sequence>
<comment type="caution">
    <text evidence="2">The sequence shown here is derived from an EMBL/GenBank/DDBJ whole genome shotgun (WGS) entry which is preliminary data.</text>
</comment>
<gene>
    <name evidence="2" type="ORF">L9059_25980</name>
</gene>
<dbReference type="EMBL" id="JAKNRW010000037">
    <property type="protein sequence ID" value="MCK1793562.1"/>
    <property type="molecule type" value="Genomic_DNA"/>
</dbReference>
<dbReference type="InterPro" id="IPR036291">
    <property type="entry name" value="NAD(P)-bd_dom_sf"/>
</dbReference>
<protein>
    <submittedName>
        <fullName evidence="2">NAD-dependent epimerase/dehydratase family protein</fullName>
    </submittedName>
</protein>
<keyword evidence="3" id="KW-1185">Reference proteome</keyword>
<accession>A0ABT0F6F0</accession>
<dbReference type="InterPro" id="IPR050177">
    <property type="entry name" value="Lipid_A_modif_metabolic_enz"/>
</dbReference>
<evidence type="ECO:0000313" key="3">
    <source>
        <dbReference type="Proteomes" id="UP001299876"/>
    </source>
</evidence>
<evidence type="ECO:0000259" key="1">
    <source>
        <dbReference type="Pfam" id="PF01370"/>
    </source>
</evidence>
<evidence type="ECO:0000313" key="2">
    <source>
        <dbReference type="EMBL" id="MCK1793562.1"/>
    </source>
</evidence>
<reference evidence="2 3" key="1">
    <citation type="submission" date="2022-02" db="EMBL/GenBank/DDBJ databases">
        <title>Comparative genomics of the first Antarctic Pseudomonas spp. capable of biotransforming 2,4,6-Trinitrotoluene.</title>
        <authorList>
            <person name="Cabrera M.A."/>
            <person name="Marquez S.L."/>
            <person name="Perez-Donoso J.M."/>
        </authorList>
    </citation>
    <scope>NUCLEOTIDE SEQUENCE [LARGE SCALE GENOMIC DNA]</scope>
    <source>
        <strain evidence="2 3">TNT19</strain>
    </source>
</reference>